<dbReference type="AlphaFoldDB" id="A0A069ACZ9"/>
<evidence type="ECO:0000256" key="6">
    <source>
        <dbReference type="ARBA" id="ARBA00023136"/>
    </source>
</evidence>
<feature type="transmembrane region" description="Helical" evidence="7">
    <location>
        <begin position="6"/>
        <end position="26"/>
    </location>
</feature>
<feature type="transmembrane region" description="Helical" evidence="7">
    <location>
        <begin position="184"/>
        <end position="205"/>
    </location>
</feature>
<evidence type="ECO:0000313" key="9">
    <source>
        <dbReference type="EMBL" id="CDS85104.1"/>
    </source>
</evidence>
<feature type="transmembrane region" description="Helical" evidence="7">
    <location>
        <begin position="158"/>
        <end position="177"/>
    </location>
</feature>
<dbReference type="PANTHER" id="PTHR30252:SF4">
    <property type="entry name" value="CARBON STARVATION"/>
    <property type="match status" value="1"/>
</dbReference>
<evidence type="ECO:0000256" key="4">
    <source>
        <dbReference type="ARBA" id="ARBA00022692"/>
    </source>
</evidence>
<dbReference type="EMBL" id="LK932407">
    <property type="protein sequence ID" value="CDS88528.1"/>
    <property type="molecule type" value="Genomic_DNA"/>
</dbReference>
<keyword evidence="3" id="KW-1003">Cell membrane</keyword>
<dbReference type="EMBL" id="LK932505">
    <property type="protein sequence ID" value="CDS85104.1"/>
    <property type="molecule type" value="Genomic_DNA"/>
</dbReference>
<reference evidence="10" key="1">
    <citation type="submission" date="2014-07" db="EMBL/GenBank/DDBJ databases">
        <authorList>
            <person name="Monot Marc"/>
        </authorList>
    </citation>
    <scope>NUCLEOTIDE SEQUENCE</scope>
    <source>
        <strain evidence="11">7032989</strain>
        <strain evidence="10">7032994</strain>
    </source>
</reference>
<feature type="transmembrane region" description="Helical" evidence="7">
    <location>
        <begin position="125"/>
        <end position="146"/>
    </location>
</feature>
<dbReference type="RefSeq" id="WP_021359526.1">
    <property type="nucleotide sequence ID" value="NZ_BBYB01000182.1"/>
</dbReference>
<feature type="transmembrane region" description="Helical" evidence="7">
    <location>
        <begin position="385"/>
        <end position="403"/>
    </location>
</feature>
<dbReference type="InterPro" id="IPR051605">
    <property type="entry name" value="CstA"/>
</dbReference>
<keyword evidence="5 7" id="KW-1133">Transmembrane helix</keyword>
<dbReference type="PANTHER" id="PTHR30252">
    <property type="entry name" value="INNER MEMBRANE PEPTIDE TRANSPORTER"/>
    <property type="match status" value="1"/>
</dbReference>
<feature type="transmembrane region" description="Helical" evidence="7">
    <location>
        <begin position="53"/>
        <end position="75"/>
    </location>
</feature>
<evidence type="ECO:0000256" key="3">
    <source>
        <dbReference type="ARBA" id="ARBA00022475"/>
    </source>
</evidence>
<dbReference type="EMBL" id="LK933316">
    <property type="protein sequence ID" value="CDT64506.1"/>
    <property type="molecule type" value="Genomic_DNA"/>
</dbReference>
<evidence type="ECO:0000256" key="7">
    <source>
        <dbReference type="SAM" id="Phobius"/>
    </source>
</evidence>
<dbReference type="Pfam" id="PF02554">
    <property type="entry name" value="CstA"/>
    <property type="match status" value="3"/>
</dbReference>
<feature type="domain" description="CstA N-terminal" evidence="8">
    <location>
        <begin position="299"/>
        <end position="425"/>
    </location>
</feature>
<dbReference type="PATRIC" id="fig|1496.842.peg.1082"/>
<proteinExistence type="inferred from homology"/>
<comment type="similarity">
    <text evidence="2">Belongs to the peptide transporter carbon starvation (CstA) (TC 2.A.114) family.</text>
</comment>
<dbReference type="GO" id="GO:0009267">
    <property type="term" value="P:cellular response to starvation"/>
    <property type="evidence" value="ECO:0007669"/>
    <property type="project" value="InterPro"/>
</dbReference>
<evidence type="ECO:0000256" key="2">
    <source>
        <dbReference type="ARBA" id="ARBA00007755"/>
    </source>
</evidence>
<dbReference type="InterPro" id="IPR003706">
    <property type="entry name" value="CstA_N"/>
</dbReference>
<accession>A0A069ACZ9</accession>
<comment type="subcellular location">
    <subcellularLocation>
        <location evidence="1">Cell membrane</location>
        <topology evidence="1">Multi-pass membrane protein</topology>
    </subcellularLocation>
</comment>
<keyword evidence="6 7" id="KW-0472">Membrane</keyword>
<feature type="transmembrane region" description="Helical" evidence="7">
    <location>
        <begin position="315"/>
        <end position="336"/>
    </location>
</feature>
<dbReference type="GO" id="GO:0005886">
    <property type="term" value="C:plasma membrane"/>
    <property type="evidence" value="ECO:0007669"/>
    <property type="project" value="UniProtKB-SubCell"/>
</dbReference>
<keyword evidence="4 7" id="KW-0812">Transmembrane</keyword>
<feature type="transmembrane region" description="Helical" evidence="7">
    <location>
        <begin position="225"/>
        <end position="241"/>
    </location>
</feature>
<evidence type="ECO:0000259" key="8">
    <source>
        <dbReference type="Pfam" id="PF02554"/>
    </source>
</evidence>
<evidence type="ECO:0000313" key="11">
    <source>
        <dbReference type="EMBL" id="CDT64506.1"/>
    </source>
</evidence>
<feature type="transmembrane region" description="Helical" evidence="7">
    <location>
        <begin position="440"/>
        <end position="457"/>
    </location>
</feature>
<evidence type="ECO:0000256" key="5">
    <source>
        <dbReference type="ARBA" id="ARBA00022989"/>
    </source>
</evidence>
<evidence type="ECO:0000313" key="10">
    <source>
        <dbReference type="EMBL" id="CDS88528.1"/>
    </source>
</evidence>
<feature type="domain" description="CstA N-terminal" evidence="8">
    <location>
        <begin position="6"/>
        <end position="142"/>
    </location>
</feature>
<protein>
    <submittedName>
        <fullName evidence="10">Carbon starvation protein CstA</fullName>
    </submittedName>
    <submittedName>
        <fullName evidence="9">Carbon starvation protein, CstA</fullName>
    </submittedName>
</protein>
<name>A0A069ACZ9_CLODI</name>
<evidence type="ECO:0000256" key="1">
    <source>
        <dbReference type="ARBA" id="ARBA00004651"/>
    </source>
</evidence>
<organism evidence="10">
    <name type="scientific">Clostridioides difficile</name>
    <name type="common">Peptoclostridium difficile</name>
    <dbReference type="NCBI Taxonomy" id="1496"/>
    <lineage>
        <taxon>Bacteria</taxon>
        <taxon>Bacillati</taxon>
        <taxon>Bacillota</taxon>
        <taxon>Clostridia</taxon>
        <taxon>Peptostreptococcales</taxon>
        <taxon>Peptostreptococcaceae</taxon>
        <taxon>Clostridioides</taxon>
    </lineage>
</organism>
<feature type="domain" description="CstA N-terminal" evidence="8">
    <location>
        <begin position="153"/>
        <end position="283"/>
    </location>
</feature>
<feature type="transmembrane region" description="Helical" evidence="7">
    <location>
        <begin position="81"/>
        <end position="104"/>
    </location>
</feature>
<feature type="transmembrane region" description="Helical" evidence="7">
    <location>
        <begin position="262"/>
        <end position="285"/>
    </location>
</feature>
<sequence>MVSFLGSIVVLIVGYFVYGTFVEKVFGINDKNQTPAIACRDGVDYVPMKWKRIFLIQFLNIAGLGPIFGAIQGALFGPSAFLWIVFGTIFAGGVHDFASGYLSMKNKGTSASELVGLYLGNGAKIAMRIFSVILLVLVGVVFVTGPAGLLKTLTGVNAQIWVGVIILYYIMATVLPIDKLIGKIYPLFGAALLIMAVGVAGGLIIKGYNIPNINLQNMNPNGTPLFPYLFITIACGAISGFHATQSPLMARCVEKESEARPVFYGSMVAEGIIALVWAAAAMSYFHGIPQLNVIFNDGGAATVVNTVSVGLMGPIGGALAILGVVACPITSGDTAFRSARLTIADAMNYNQDAVKNRFLIALPLFAVGVALTFIDFNIIWRYFSWANQTLAMIMLWTGSAYLVKANKNHYITTLPALFMTVVTFSYIMQAKEGFRLPVNISNGIGVIVAIILGLLFFKKAKHIKEQNNHKLAS</sequence>
<feature type="transmembrane region" description="Helical" evidence="7">
    <location>
        <begin position="410"/>
        <end position="428"/>
    </location>
</feature>
<gene>
    <name evidence="10" type="primary">cstA</name>
    <name evidence="11" type="ORF">BN1095_620062</name>
    <name evidence="9" type="ORF">BN1096_520096</name>
    <name evidence="10" type="ORF">BN1097_680088</name>
</gene>
<feature type="transmembrane region" description="Helical" evidence="7">
    <location>
        <begin position="357"/>
        <end position="379"/>
    </location>
</feature>